<gene>
    <name evidence="1" type="ORF">WJX84_000062</name>
</gene>
<proteinExistence type="predicted"/>
<organism evidence="1 2">
    <name type="scientific">Apatococcus fuscideae</name>
    <dbReference type="NCBI Taxonomy" id="2026836"/>
    <lineage>
        <taxon>Eukaryota</taxon>
        <taxon>Viridiplantae</taxon>
        <taxon>Chlorophyta</taxon>
        <taxon>core chlorophytes</taxon>
        <taxon>Trebouxiophyceae</taxon>
        <taxon>Chlorellales</taxon>
        <taxon>Chlorellaceae</taxon>
        <taxon>Apatococcus</taxon>
    </lineage>
</organism>
<sequence>MGVRAGPVTPQGCQHIAVLTQNDVEATRQLSSIIETTTGRRIMTSLSICDADQQALDALMKGLCTEAEELSISLEGHLDGIAGRAHSGCFTPQHKLLEFKWLPGGHAIWLLALCKAHSFSMQVLASNDGRTLYSRDIPARAETLMETPADLDPAIGVIIDRTSSSALNIYDLATLKLRGYREAQQAQYSGRQNLS</sequence>
<keyword evidence="2" id="KW-1185">Reference proteome</keyword>
<name>A0AAW1T0X7_9CHLO</name>
<dbReference type="Proteomes" id="UP001485043">
    <property type="component" value="Unassembled WGS sequence"/>
</dbReference>
<dbReference type="AlphaFoldDB" id="A0AAW1T0X7"/>
<protein>
    <submittedName>
        <fullName evidence="1">Uncharacterized protein</fullName>
    </submittedName>
</protein>
<accession>A0AAW1T0X7</accession>
<dbReference type="EMBL" id="JALJOV010000580">
    <property type="protein sequence ID" value="KAK9862611.1"/>
    <property type="molecule type" value="Genomic_DNA"/>
</dbReference>
<comment type="caution">
    <text evidence="1">The sequence shown here is derived from an EMBL/GenBank/DDBJ whole genome shotgun (WGS) entry which is preliminary data.</text>
</comment>
<evidence type="ECO:0000313" key="1">
    <source>
        <dbReference type="EMBL" id="KAK9862611.1"/>
    </source>
</evidence>
<evidence type="ECO:0000313" key="2">
    <source>
        <dbReference type="Proteomes" id="UP001485043"/>
    </source>
</evidence>
<reference evidence="1 2" key="1">
    <citation type="journal article" date="2024" name="Nat. Commun.">
        <title>Phylogenomics reveals the evolutionary origins of lichenization in chlorophyte algae.</title>
        <authorList>
            <person name="Puginier C."/>
            <person name="Libourel C."/>
            <person name="Otte J."/>
            <person name="Skaloud P."/>
            <person name="Haon M."/>
            <person name="Grisel S."/>
            <person name="Petersen M."/>
            <person name="Berrin J.G."/>
            <person name="Delaux P.M."/>
            <person name="Dal Grande F."/>
            <person name="Keller J."/>
        </authorList>
    </citation>
    <scope>NUCLEOTIDE SEQUENCE [LARGE SCALE GENOMIC DNA]</scope>
    <source>
        <strain evidence="1 2">SAG 2523</strain>
    </source>
</reference>